<comment type="catalytic activity">
    <reaction evidence="6">
        <text>7,8-dihydroneopterin 3'-triphosphate + H2O = 6-carboxy-5,6,7,8-tetrahydropterin + triphosphate + acetaldehyde + 2 H(+)</text>
        <dbReference type="Rhea" id="RHEA:27966"/>
        <dbReference type="ChEBI" id="CHEBI:15343"/>
        <dbReference type="ChEBI" id="CHEBI:15377"/>
        <dbReference type="ChEBI" id="CHEBI:15378"/>
        <dbReference type="ChEBI" id="CHEBI:18036"/>
        <dbReference type="ChEBI" id="CHEBI:58462"/>
        <dbReference type="ChEBI" id="CHEBI:61032"/>
        <dbReference type="EC" id="4.1.2.50"/>
    </reaction>
</comment>
<dbReference type="SUPFAM" id="SSF55620">
    <property type="entry name" value="Tetrahydrobiopterin biosynthesis enzymes-like"/>
    <property type="match status" value="2"/>
</dbReference>
<dbReference type="InterPro" id="IPR038418">
    <property type="entry name" value="6-PTP_synth/QueD_sf"/>
</dbReference>
<evidence type="ECO:0000256" key="2">
    <source>
        <dbReference type="ARBA" id="ARBA00008900"/>
    </source>
</evidence>
<proteinExistence type="inferred from homology"/>
<evidence type="ECO:0000256" key="4">
    <source>
        <dbReference type="ARBA" id="ARBA00018141"/>
    </source>
</evidence>
<gene>
    <name evidence="7" type="ORF">LLY24_12845</name>
</gene>
<accession>A0ABT2EFR4</accession>
<evidence type="ECO:0000313" key="8">
    <source>
        <dbReference type="Proteomes" id="UP001165542"/>
    </source>
</evidence>
<dbReference type="Proteomes" id="UP001165542">
    <property type="component" value="Unassembled WGS sequence"/>
</dbReference>
<sequence>MALFVNRLTHLDVSIWCPERGLVGCSWQVDVVLDGTLGSDGMLFDFGEVKPWIKRQLDGGVDHTLLVPIDAPGVRVETQGDTLSVSFETPYPLRVSGPRQAFSLLPWARIDAEALSRHLSDELHTQRPVNVEGIRLALHAERTDAAYGYSHGLKFHAGNCQRIAHGHRSRLEIWQENRRQPGLESEWISWLDNRYFIDASDIVADESDTTPSSELTCRYTSSQGEFSLTLPKERCVIMPWPTTVENIARHLAKRIAEKSAKPTHVVAFEGIDKGATARALP</sequence>
<comment type="similarity">
    <text evidence="2">Belongs to the PTPS family. QueD subfamily.</text>
</comment>
<evidence type="ECO:0000313" key="7">
    <source>
        <dbReference type="EMBL" id="MCS2610203.1"/>
    </source>
</evidence>
<comment type="pathway">
    <text evidence="1">Purine metabolism; 7-cyano-7-deazaguanine biosynthesis.</text>
</comment>
<dbReference type="Gene3D" id="3.30.479.10">
    <property type="entry name" value="6-pyruvoyl tetrahydropterin synthase/QueD"/>
    <property type="match status" value="2"/>
</dbReference>
<evidence type="ECO:0000256" key="6">
    <source>
        <dbReference type="ARBA" id="ARBA00048807"/>
    </source>
</evidence>
<dbReference type="EC" id="4.1.2.50" evidence="3"/>
<protein>
    <recommendedName>
        <fullName evidence="4">6-carboxy-5,6,7,8-tetrahydropterin synthase</fullName>
        <ecNumber evidence="3">4.1.2.50</ecNumber>
    </recommendedName>
    <alternativeName>
        <fullName evidence="5">Queuosine biosynthesis protein QueD</fullName>
    </alternativeName>
</protein>
<dbReference type="Pfam" id="PF01242">
    <property type="entry name" value="PTPS"/>
    <property type="match status" value="2"/>
</dbReference>
<comment type="caution">
    <text evidence="7">The sequence shown here is derived from an EMBL/GenBank/DDBJ whole genome shotgun (WGS) entry which is preliminary data.</text>
</comment>
<evidence type="ECO:0000256" key="5">
    <source>
        <dbReference type="ARBA" id="ARBA00031449"/>
    </source>
</evidence>
<organism evidence="7 8">
    <name type="scientific">Halomonas dongshanensis</name>
    <dbReference type="NCBI Taxonomy" id="2890835"/>
    <lineage>
        <taxon>Bacteria</taxon>
        <taxon>Pseudomonadati</taxon>
        <taxon>Pseudomonadota</taxon>
        <taxon>Gammaproteobacteria</taxon>
        <taxon>Oceanospirillales</taxon>
        <taxon>Halomonadaceae</taxon>
        <taxon>Halomonas</taxon>
    </lineage>
</organism>
<dbReference type="InterPro" id="IPR007115">
    <property type="entry name" value="6-PTP_synth/QueD"/>
</dbReference>
<dbReference type="RefSeq" id="WP_259036702.1">
    <property type="nucleotide sequence ID" value="NZ_JAJISC010000005.1"/>
</dbReference>
<evidence type="ECO:0000256" key="1">
    <source>
        <dbReference type="ARBA" id="ARBA00005061"/>
    </source>
</evidence>
<keyword evidence="8" id="KW-1185">Reference proteome</keyword>
<name>A0ABT2EFR4_9GAMM</name>
<evidence type="ECO:0000256" key="3">
    <source>
        <dbReference type="ARBA" id="ARBA00012982"/>
    </source>
</evidence>
<dbReference type="EMBL" id="JAJISC010000005">
    <property type="protein sequence ID" value="MCS2610203.1"/>
    <property type="molecule type" value="Genomic_DNA"/>
</dbReference>
<reference evidence="7" key="1">
    <citation type="submission" date="2021-11" db="EMBL/GenBank/DDBJ databases">
        <title>Halomonas sp., isolated from a coastal aquaculture zone in Dongshan Bay.</title>
        <authorList>
            <person name="Lin W."/>
        </authorList>
    </citation>
    <scope>NUCLEOTIDE SEQUENCE</scope>
    <source>
        <strain evidence="7">Yzlin-01</strain>
    </source>
</reference>